<evidence type="ECO:0000256" key="3">
    <source>
        <dbReference type="ARBA" id="ARBA00023216"/>
    </source>
</evidence>
<dbReference type="InterPro" id="IPR037104">
    <property type="entry name" value="Annexin_sf"/>
</dbReference>
<dbReference type="GO" id="GO:0001786">
    <property type="term" value="F:phosphatidylserine binding"/>
    <property type="evidence" value="ECO:0007669"/>
    <property type="project" value="TreeGrafter"/>
</dbReference>
<accession>A0A913ZKG8</accession>
<dbReference type="GO" id="GO:0012506">
    <property type="term" value="C:vesicle membrane"/>
    <property type="evidence" value="ECO:0007669"/>
    <property type="project" value="TreeGrafter"/>
</dbReference>
<dbReference type="AlphaFoldDB" id="A0A913ZKG8"/>
<dbReference type="Pfam" id="PF00191">
    <property type="entry name" value="Annexin"/>
    <property type="match status" value="1"/>
</dbReference>
<dbReference type="GO" id="GO:0005634">
    <property type="term" value="C:nucleus"/>
    <property type="evidence" value="ECO:0007669"/>
    <property type="project" value="TreeGrafter"/>
</dbReference>
<organism evidence="4 5">
    <name type="scientific">Patiria miniata</name>
    <name type="common">Bat star</name>
    <name type="synonym">Asterina miniata</name>
    <dbReference type="NCBI Taxonomy" id="46514"/>
    <lineage>
        <taxon>Eukaryota</taxon>
        <taxon>Metazoa</taxon>
        <taxon>Echinodermata</taxon>
        <taxon>Eleutherozoa</taxon>
        <taxon>Asterozoa</taxon>
        <taxon>Asteroidea</taxon>
        <taxon>Valvatacea</taxon>
        <taxon>Valvatida</taxon>
        <taxon>Asterinidae</taxon>
        <taxon>Patiria</taxon>
    </lineage>
</organism>
<dbReference type="PANTHER" id="PTHR10502:SF102">
    <property type="entry name" value="ANNEXIN B11"/>
    <property type="match status" value="1"/>
</dbReference>
<proteinExistence type="inferred from homology"/>
<protein>
    <recommendedName>
        <fullName evidence="6">Annexin</fullName>
    </recommendedName>
</protein>
<keyword evidence="5" id="KW-1185">Reference proteome</keyword>
<dbReference type="RefSeq" id="XP_038052288.1">
    <property type="nucleotide sequence ID" value="XM_038196360.1"/>
</dbReference>
<dbReference type="GeneID" id="119724995"/>
<dbReference type="PRINTS" id="PR00196">
    <property type="entry name" value="ANNEXIN"/>
</dbReference>
<dbReference type="GO" id="GO:0005886">
    <property type="term" value="C:plasma membrane"/>
    <property type="evidence" value="ECO:0007669"/>
    <property type="project" value="TreeGrafter"/>
</dbReference>
<comment type="similarity">
    <text evidence="1">Belongs to the annexin family.</text>
</comment>
<dbReference type="Proteomes" id="UP000887568">
    <property type="component" value="Unplaced"/>
</dbReference>
<evidence type="ECO:0000256" key="1">
    <source>
        <dbReference type="ARBA" id="ARBA00007831"/>
    </source>
</evidence>
<dbReference type="PANTHER" id="PTHR10502">
    <property type="entry name" value="ANNEXIN"/>
    <property type="match status" value="1"/>
</dbReference>
<dbReference type="Gene3D" id="1.10.220.10">
    <property type="entry name" value="Annexin"/>
    <property type="match status" value="1"/>
</dbReference>
<keyword evidence="3" id="KW-0041">Annexin</keyword>
<evidence type="ECO:0008006" key="6">
    <source>
        <dbReference type="Google" id="ProtNLM"/>
    </source>
</evidence>
<dbReference type="InterPro" id="IPR018502">
    <property type="entry name" value="Annexin_repeat"/>
</dbReference>
<dbReference type="GO" id="GO:0005737">
    <property type="term" value="C:cytoplasm"/>
    <property type="evidence" value="ECO:0007669"/>
    <property type="project" value="TreeGrafter"/>
</dbReference>
<dbReference type="PROSITE" id="PS51897">
    <property type="entry name" value="ANNEXIN_2"/>
    <property type="match status" value="1"/>
</dbReference>
<evidence type="ECO:0000313" key="5">
    <source>
        <dbReference type="Proteomes" id="UP000887568"/>
    </source>
</evidence>
<dbReference type="EnsemblMetazoa" id="XM_038196360.1">
    <property type="protein sequence ID" value="XP_038052288.1"/>
    <property type="gene ID" value="LOC119724995"/>
</dbReference>
<keyword evidence="2" id="KW-0677">Repeat</keyword>
<evidence type="ECO:0000313" key="4">
    <source>
        <dbReference type="EnsemblMetazoa" id="XP_038052288.1"/>
    </source>
</evidence>
<dbReference type="GO" id="GO:0005544">
    <property type="term" value="F:calcium-dependent phospholipid binding"/>
    <property type="evidence" value="ECO:0007669"/>
    <property type="project" value="InterPro"/>
</dbReference>
<dbReference type="InterPro" id="IPR001464">
    <property type="entry name" value="Annexin"/>
</dbReference>
<dbReference type="OrthoDB" id="37886at2759"/>
<evidence type="ECO:0000256" key="2">
    <source>
        <dbReference type="ARBA" id="ARBA00022737"/>
    </source>
</evidence>
<sequence length="139" mass="15618">MLLRWCPSNTSGPRDDAKFIATLGTRSLLQLNLATFEYYDQKSKKGGIEKYLASEKGEVVDGYMALVKTAKGELIQFYVDQLYAAMKGLGTDDNLIIRTLISRSESCFLITQIDLANIKQEFHAKYGTTLENFVKDDTS</sequence>
<reference evidence="4" key="1">
    <citation type="submission" date="2022-11" db="UniProtKB">
        <authorList>
            <consortium name="EnsemblMetazoa"/>
        </authorList>
    </citation>
    <scope>IDENTIFICATION</scope>
</reference>
<dbReference type="GO" id="GO:0005509">
    <property type="term" value="F:calcium ion binding"/>
    <property type="evidence" value="ECO:0007669"/>
    <property type="project" value="InterPro"/>
</dbReference>
<name>A0A913ZKG8_PATMI</name>
<dbReference type="SUPFAM" id="SSF47874">
    <property type="entry name" value="Annexin"/>
    <property type="match status" value="1"/>
</dbReference>